<evidence type="ECO:0000313" key="3">
    <source>
        <dbReference type="Proteomes" id="UP000024404"/>
    </source>
</evidence>
<accession>A0A8R1TVV3</accession>
<name>A0A8R1TVV3_ONCVO</name>
<keyword evidence="3" id="KW-1185">Reference proteome</keyword>
<proteinExistence type="predicted"/>
<sequence length="77" mass="8760">MVDVTHALVLLLTILVKFVQALPIFQETNYQPFANYLKSFDFDQPNLSLDEQLWLPLNAAVKKNIAIGRNDGFRPGK</sequence>
<keyword evidence="1" id="KW-0732">Signal</keyword>
<organism evidence="2 3">
    <name type="scientific">Onchocerca volvulus</name>
    <dbReference type="NCBI Taxonomy" id="6282"/>
    <lineage>
        <taxon>Eukaryota</taxon>
        <taxon>Metazoa</taxon>
        <taxon>Ecdysozoa</taxon>
        <taxon>Nematoda</taxon>
        <taxon>Chromadorea</taxon>
        <taxon>Rhabditida</taxon>
        <taxon>Spirurina</taxon>
        <taxon>Spiruromorpha</taxon>
        <taxon>Filarioidea</taxon>
        <taxon>Onchocercidae</taxon>
        <taxon>Onchocerca</taxon>
    </lineage>
</organism>
<dbReference type="AlphaFoldDB" id="A0A8R1TVV3"/>
<dbReference type="Proteomes" id="UP000024404">
    <property type="component" value="Unassembled WGS sequence"/>
</dbReference>
<dbReference type="EnsemblMetazoa" id="OVOC6503.1">
    <property type="protein sequence ID" value="OVOC6503.1"/>
    <property type="gene ID" value="WBGene00243312"/>
</dbReference>
<reference evidence="3" key="1">
    <citation type="submission" date="2013-10" db="EMBL/GenBank/DDBJ databases">
        <title>Genome sequencing of Onchocerca volvulus.</title>
        <authorList>
            <person name="Cotton J."/>
            <person name="Tsai J."/>
            <person name="Stanley E."/>
            <person name="Tracey A."/>
            <person name="Holroyd N."/>
            <person name="Lustigman S."/>
            <person name="Berriman M."/>
        </authorList>
    </citation>
    <scope>NUCLEOTIDE SEQUENCE</scope>
</reference>
<evidence type="ECO:0000256" key="1">
    <source>
        <dbReference type="SAM" id="SignalP"/>
    </source>
</evidence>
<dbReference type="EMBL" id="CMVM020000177">
    <property type="status" value="NOT_ANNOTATED_CDS"/>
    <property type="molecule type" value="Genomic_DNA"/>
</dbReference>
<feature type="signal peptide" evidence="1">
    <location>
        <begin position="1"/>
        <end position="21"/>
    </location>
</feature>
<evidence type="ECO:0000313" key="2">
    <source>
        <dbReference type="EnsemblMetazoa" id="OVOC6503.1"/>
    </source>
</evidence>
<protein>
    <submittedName>
        <fullName evidence="2">Uncharacterized protein</fullName>
    </submittedName>
</protein>
<feature type="chain" id="PRO_5035765065" evidence="1">
    <location>
        <begin position="22"/>
        <end position="77"/>
    </location>
</feature>
<reference evidence="2" key="2">
    <citation type="submission" date="2022-06" db="UniProtKB">
        <authorList>
            <consortium name="EnsemblMetazoa"/>
        </authorList>
    </citation>
    <scope>IDENTIFICATION</scope>
</reference>
<dbReference type="OMA" id="HETNYEP"/>